<sequence>MKPKHLDLPSMPIMTTVLVIFPYSPKILTRSSCVVDSDKFFTKTLLNFVLSKELSLSCLRRKGPT</sequence>
<dbReference type="EMBL" id="GBRH01204120">
    <property type="protein sequence ID" value="JAD93775.1"/>
    <property type="molecule type" value="Transcribed_RNA"/>
</dbReference>
<organism evidence="1">
    <name type="scientific">Arundo donax</name>
    <name type="common">Giant reed</name>
    <name type="synonym">Donax arundinaceus</name>
    <dbReference type="NCBI Taxonomy" id="35708"/>
    <lineage>
        <taxon>Eukaryota</taxon>
        <taxon>Viridiplantae</taxon>
        <taxon>Streptophyta</taxon>
        <taxon>Embryophyta</taxon>
        <taxon>Tracheophyta</taxon>
        <taxon>Spermatophyta</taxon>
        <taxon>Magnoliopsida</taxon>
        <taxon>Liliopsida</taxon>
        <taxon>Poales</taxon>
        <taxon>Poaceae</taxon>
        <taxon>PACMAD clade</taxon>
        <taxon>Arundinoideae</taxon>
        <taxon>Arundineae</taxon>
        <taxon>Arundo</taxon>
    </lineage>
</organism>
<dbReference type="AlphaFoldDB" id="A0A0A9E7A8"/>
<proteinExistence type="predicted"/>
<reference evidence="1" key="2">
    <citation type="journal article" date="2015" name="Data Brief">
        <title>Shoot transcriptome of the giant reed, Arundo donax.</title>
        <authorList>
            <person name="Barrero R.A."/>
            <person name="Guerrero F.D."/>
            <person name="Moolhuijzen P."/>
            <person name="Goolsby J.A."/>
            <person name="Tidwell J."/>
            <person name="Bellgard S.E."/>
            <person name="Bellgard M.I."/>
        </authorList>
    </citation>
    <scope>NUCLEOTIDE SEQUENCE</scope>
    <source>
        <tissue evidence="1">Shoot tissue taken approximately 20 cm above the soil surface</tissue>
    </source>
</reference>
<protein>
    <submittedName>
        <fullName evidence="1">Uncharacterized protein</fullName>
    </submittedName>
</protein>
<reference evidence="1" key="1">
    <citation type="submission" date="2014-09" db="EMBL/GenBank/DDBJ databases">
        <authorList>
            <person name="Magalhaes I.L.F."/>
            <person name="Oliveira U."/>
            <person name="Santos F.R."/>
            <person name="Vidigal T.H.D.A."/>
            <person name="Brescovit A.D."/>
            <person name="Santos A.J."/>
        </authorList>
    </citation>
    <scope>NUCLEOTIDE SEQUENCE</scope>
    <source>
        <tissue evidence="1">Shoot tissue taken approximately 20 cm above the soil surface</tissue>
    </source>
</reference>
<evidence type="ECO:0000313" key="1">
    <source>
        <dbReference type="EMBL" id="JAD93775.1"/>
    </source>
</evidence>
<name>A0A0A9E7A8_ARUDO</name>
<accession>A0A0A9E7A8</accession>